<dbReference type="eggNOG" id="COG3791">
    <property type="taxonomic scope" value="Bacteria"/>
</dbReference>
<accession>A0A062U8I7</accession>
<dbReference type="AlphaFoldDB" id="A0A062U8I7"/>
<comment type="caution">
    <text evidence="6">The sequence shown here is derived from an EMBL/GenBank/DDBJ whole genome shotgun (WGS) entry which is preliminary data.</text>
</comment>
<dbReference type="PATRIC" id="fig|1280947.3.peg.2533"/>
<reference evidence="6 7" key="1">
    <citation type="journal article" date="2014" name="Antonie Van Leeuwenhoek">
        <title>Hyphomonas beringensis sp. nov. and Hyphomonas chukchiensis sp. nov., isolated from surface seawater of the Bering Sea and Chukchi Sea.</title>
        <authorList>
            <person name="Li C."/>
            <person name="Lai Q."/>
            <person name="Li G."/>
            <person name="Dong C."/>
            <person name="Wang J."/>
            <person name="Liao Y."/>
            <person name="Shao Z."/>
        </authorList>
    </citation>
    <scope>NUCLEOTIDE SEQUENCE [LARGE SCALE GENOMIC DNA]</scope>
    <source>
        <strain evidence="6 7">BH-BN04-4</strain>
    </source>
</reference>
<dbReference type="EMBL" id="AWFG01000041">
    <property type="protein sequence ID" value="KCZ56641.1"/>
    <property type="molecule type" value="Genomic_DNA"/>
</dbReference>
<evidence type="ECO:0000259" key="5">
    <source>
        <dbReference type="PROSITE" id="PS51891"/>
    </source>
</evidence>
<proteinExistence type="inferred from homology"/>
<dbReference type="STRING" id="1280947.HY30_05880"/>
<keyword evidence="2" id="KW-0479">Metal-binding</keyword>
<protein>
    <recommendedName>
        <fullName evidence="5">CENP-V/GFA domain-containing protein</fullName>
    </recommendedName>
</protein>
<keyword evidence="7" id="KW-1185">Reference proteome</keyword>
<gene>
    <name evidence="6" type="ORF">HY30_05880</name>
</gene>
<feature type="domain" description="CENP-V/GFA" evidence="5">
    <location>
        <begin position="1"/>
        <end position="107"/>
    </location>
</feature>
<keyword evidence="3" id="KW-0862">Zinc</keyword>
<evidence type="ECO:0000313" key="7">
    <source>
        <dbReference type="Proteomes" id="UP000027190"/>
    </source>
</evidence>
<evidence type="ECO:0000256" key="1">
    <source>
        <dbReference type="ARBA" id="ARBA00005495"/>
    </source>
</evidence>
<dbReference type="PANTHER" id="PTHR33337:SF33">
    <property type="entry name" value="CENP-V_GFA DOMAIN-CONTAINING PROTEIN"/>
    <property type="match status" value="1"/>
</dbReference>
<evidence type="ECO:0000256" key="4">
    <source>
        <dbReference type="ARBA" id="ARBA00023239"/>
    </source>
</evidence>
<dbReference type="Gene3D" id="3.90.1590.10">
    <property type="entry name" value="glutathione-dependent formaldehyde- activating enzyme (gfa)"/>
    <property type="match status" value="1"/>
</dbReference>
<evidence type="ECO:0000313" key="6">
    <source>
        <dbReference type="EMBL" id="KCZ56641.1"/>
    </source>
</evidence>
<dbReference type="SUPFAM" id="SSF51316">
    <property type="entry name" value="Mss4-like"/>
    <property type="match status" value="1"/>
</dbReference>
<dbReference type="PANTHER" id="PTHR33337">
    <property type="entry name" value="GFA DOMAIN-CONTAINING PROTEIN"/>
    <property type="match status" value="1"/>
</dbReference>
<dbReference type="Pfam" id="PF04828">
    <property type="entry name" value="GFA"/>
    <property type="match status" value="1"/>
</dbReference>
<dbReference type="PROSITE" id="PS51891">
    <property type="entry name" value="CENP_V_GFA"/>
    <property type="match status" value="1"/>
</dbReference>
<sequence length="143" mass="15722">MRAAPMIVHCCHCSWCQRETGSAFVVNALVEMSEVELLAEAPVIVDTPSHSGRGQRIARCAACHVAVWSHYSTAGELAAFVRAGTLDDTCVLAPDVHIFTGSKQPWVVLADGKPVFEDYYPSPDGVWREDARVRWRALLAQVK</sequence>
<organism evidence="6 7">
    <name type="scientific">Hyphomonas chukchiensis</name>
    <dbReference type="NCBI Taxonomy" id="1280947"/>
    <lineage>
        <taxon>Bacteria</taxon>
        <taxon>Pseudomonadati</taxon>
        <taxon>Pseudomonadota</taxon>
        <taxon>Alphaproteobacteria</taxon>
        <taxon>Hyphomonadales</taxon>
        <taxon>Hyphomonadaceae</taxon>
        <taxon>Hyphomonas</taxon>
    </lineage>
</organism>
<dbReference type="InterPro" id="IPR006913">
    <property type="entry name" value="CENP-V/GFA"/>
</dbReference>
<name>A0A062U8I7_9PROT</name>
<keyword evidence="4" id="KW-0456">Lyase</keyword>
<evidence type="ECO:0000256" key="2">
    <source>
        <dbReference type="ARBA" id="ARBA00022723"/>
    </source>
</evidence>
<dbReference type="InterPro" id="IPR011057">
    <property type="entry name" value="Mss4-like_sf"/>
</dbReference>
<dbReference type="GO" id="GO:0046872">
    <property type="term" value="F:metal ion binding"/>
    <property type="evidence" value="ECO:0007669"/>
    <property type="project" value="UniProtKB-KW"/>
</dbReference>
<dbReference type="Proteomes" id="UP000027190">
    <property type="component" value="Unassembled WGS sequence"/>
</dbReference>
<evidence type="ECO:0000256" key="3">
    <source>
        <dbReference type="ARBA" id="ARBA00022833"/>
    </source>
</evidence>
<comment type="similarity">
    <text evidence="1">Belongs to the Gfa family.</text>
</comment>
<dbReference type="GO" id="GO:0016846">
    <property type="term" value="F:carbon-sulfur lyase activity"/>
    <property type="evidence" value="ECO:0007669"/>
    <property type="project" value="InterPro"/>
</dbReference>